<dbReference type="InterPro" id="IPR015943">
    <property type="entry name" value="WD40/YVTN_repeat-like_dom_sf"/>
</dbReference>
<dbReference type="Gene3D" id="2.130.10.10">
    <property type="entry name" value="YVTN repeat-like/Quinoprotein amine dehydrogenase"/>
    <property type="match status" value="1"/>
</dbReference>
<evidence type="ECO:0000256" key="3">
    <source>
        <dbReference type="PROSITE-ProRule" id="PRU00221"/>
    </source>
</evidence>
<dbReference type="PROSITE" id="PS50082">
    <property type="entry name" value="WD_REPEATS_2"/>
    <property type="match status" value="1"/>
</dbReference>
<dbReference type="SMART" id="SM00320">
    <property type="entry name" value="WD40"/>
    <property type="match status" value="2"/>
</dbReference>
<name>A0A5C3NTF4_9APHY</name>
<dbReference type="Pfam" id="PF00400">
    <property type="entry name" value="WD40"/>
    <property type="match status" value="1"/>
</dbReference>
<feature type="repeat" description="WD" evidence="3">
    <location>
        <begin position="12"/>
        <end position="54"/>
    </location>
</feature>
<accession>A0A5C3NTF4</accession>
<reference evidence="4 5" key="1">
    <citation type="journal article" date="2019" name="Nat. Ecol. Evol.">
        <title>Megaphylogeny resolves global patterns of mushroom evolution.</title>
        <authorList>
            <person name="Varga T."/>
            <person name="Krizsan K."/>
            <person name="Foldi C."/>
            <person name="Dima B."/>
            <person name="Sanchez-Garcia M."/>
            <person name="Sanchez-Ramirez S."/>
            <person name="Szollosi G.J."/>
            <person name="Szarkandi J.G."/>
            <person name="Papp V."/>
            <person name="Albert L."/>
            <person name="Andreopoulos W."/>
            <person name="Angelini C."/>
            <person name="Antonin V."/>
            <person name="Barry K.W."/>
            <person name="Bougher N.L."/>
            <person name="Buchanan P."/>
            <person name="Buyck B."/>
            <person name="Bense V."/>
            <person name="Catcheside P."/>
            <person name="Chovatia M."/>
            <person name="Cooper J."/>
            <person name="Damon W."/>
            <person name="Desjardin D."/>
            <person name="Finy P."/>
            <person name="Geml J."/>
            <person name="Haridas S."/>
            <person name="Hughes K."/>
            <person name="Justo A."/>
            <person name="Karasinski D."/>
            <person name="Kautmanova I."/>
            <person name="Kiss B."/>
            <person name="Kocsube S."/>
            <person name="Kotiranta H."/>
            <person name="LaButti K.M."/>
            <person name="Lechner B.E."/>
            <person name="Liimatainen K."/>
            <person name="Lipzen A."/>
            <person name="Lukacs Z."/>
            <person name="Mihaltcheva S."/>
            <person name="Morgado L.N."/>
            <person name="Niskanen T."/>
            <person name="Noordeloos M.E."/>
            <person name="Ohm R.A."/>
            <person name="Ortiz-Santana B."/>
            <person name="Ovrebo C."/>
            <person name="Racz N."/>
            <person name="Riley R."/>
            <person name="Savchenko A."/>
            <person name="Shiryaev A."/>
            <person name="Soop K."/>
            <person name="Spirin V."/>
            <person name="Szebenyi C."/>
            <person name="Tomsovsky M."/>
            <person name="Tulloss R.E."/>
            <person name="Uehling J."/>
            <person name="Grigoriev I.V."/>
            <person name="Vagvolgyi C."/>
            <person name="Papp T."/>
            <person name="Martin F.M."/>
            <person name="Miettinen O."/>
            <person name="Hibbett D.S."/>
            <person name="Nagy L.G."/>
        </authorList>
    </citation>
    <scope>NUCLEOTIDE SEQUENCE [LARGE SCALE GENOMIC DNA]</scope>
    <source>
        <strain evidence="4 5">HHB13444</strain>
    </source>
</reference>
<dbReference type="STRING" id="1314778.A0A5C3NTF4"/>
<organism evidence="4 5">
    <name type="scientific">Polyporus arcularius HHB13444</name>
    <dbReference type="NCBI Taxonomy" id="1314778"/>
    <lineage>
        <taxon>Eukaryota</taxon>
        <taxon>Fungi</taxon>
        <taxon>Dikarya</taxon>
        <taxon>Basidiomycota</taxon>
        <taxon>Agaricomycotina</taxon>
        <taxon>Agaricomycetes</taxon>
        <taxon>Polyporales</taxon>
        <taxon>Polyporaceae</taxon>
        <taxon>Polyporus</taxon>
    </lineage>
</organism>
<evidence type="ECO:0000313" key="5">
    <source>
        <dbReference type="Proteomes" id="UP000308197"/>
    </source>
</evidence>
<dbReference type="Proteomes" id="UP000308197">
    <property type="component" value="Unassembled WGS sequence"/>
</dbReference>
<dbReference type="PANTHER" id="PTHR19857">
    <property type="entry name" value="MITOCHONDRIAL DIVISION PROTEIN 1-RELATED"/>
    <property type="match status" value="1"/>
</dbReference>
<gene>
    <name evidence="4" type="ORF">K466DRAFT_505822</name>
</gene>
<proteinExistence type="predicted"/>
<evidence type="ECO:0000256" key="2">
    <source>
        <dbReference type="ARBA" id="ARBA00022737"/>
    </source>
</evidence>
<dbReference type="AlphaFoldDB" id="A0A5C3NTF4"/>
<keyword evidence="2" id="KW-0677">Repeat</keyword>
<sequence length="354" mass="39029">MALRYEETARLQRGLDGGVSALAFSPDGTYIAAAGMEDPKVYVWRVADHKLLHTYTGSRCPFLALEWLPGRSDTILCGSSDGYIAVLRLGSQELAEATGFWAHDYPVERLATQGSQLVSGAQPEVRVWQHLSNGTNVWRHVTDLQGPPKDSKNAEEQFIVMGIHWTKTRVHRLVVVVTYMHHGIVARDVLSHVCLMFSLYRGGSSVSPKGSIIALSVMGFGFNLYHLDKGDCIASFVDDTNGERTVPVLLVHGGLALFGGSTVGRAALWNVQNQRIHQTFAPKPYDTILAIAANYNAEQDRFLLATGGNDAHGKSAVVIWMAREYMWLSEAHAHIQSRRRVRCSLQPPIPVAAR</sequence>
<keyword evidence="5" id="KW-1185">Reference proteome</keyword>
<dbReference type="InterPro" id="IPR051179">
    <property type="entry name" value="WD_repeat_multifunction"/>
</dbReference>
<dbReference type="InterPro" id="IPR036322">
    <property type="entry name" value="WD40_repeat_dom_sf"/>
</dbReference>
<dbReference type="InterPro" id="IPR001680">
    <property type="entry name" value="WD40_rpt"/>
</dbReference>
<keyword evidence="1 3" id="KW-0853">WD repeat</keyword>
<evidence type="ECO:0000313" key="4">
    <source>
        <dbReference type="EMBL" id="TFK79280.1"/>
    </source>
</evidence>
<dbReference type="SUPFAM" id="SSF50978">
    <property type="entry name" value="WD40 repeat-like"/>
    <property type="match status" value="1"/>
</dbReference>
<dbReference type="EMBL" id="ML212095">
    <property type="protein sequence ID" value="TFK79280.1"/>
    <property type="molecule type" value="Genomic_DNA"/>
</dbReference>
<evidence type="ECO:0000256" key="1">
    <source>
        <dbReference type="ARBA" id="ARBA00022574"/>
    </source>
</evidence>
<dbReference type="PANTHER" id="PTHR19857:SF8">
    <property type="entry name" value="ANGIO-ASSOCIATED MIGRATORY CELL PROTEIN"/>
    <property type="match status" value="1"/>
</dbReference>
<protein>
    <submittedName>
        <fullName evidence="4">WD40 repeat-like protein</fullName>
    </submittedName>
</protein>
<dbReference type="InParanoid" id="A0A5C3NTF4"/>